<organism evidence="1 2">
    <name type="scientific">Ochrobactrum soli</name>
    <dbReference type="NCBI Taxonomy" id="2448455"/>
    <lineage>
        <taxon>Bacteria</taxon>
        <taxon>Pseudomonadati</taxon>
        <taxon>Pseudomonadota</taxon>
        <taxon>Alphaproteobacteria</taxon>
        <taxon>Hyphomicrobiales</taxon>
        <taxon>Brucellaceae</taxon>
        <taxon>Brucella/Ochrobactrum group</taxon>
        <taxon>Ochrobactrum</taxon>
    </lineage>
</organism>
<name>A0A2P9HMS1_9HYPH</name>
<dbReference type="RefSeq" id="WP_109369037.1">
    <property type="nucleotide sequence ID" value="NZ_OOFM01000005.1"/>
</dbReference>
<evidence type="ECO:0000313" key="2">
    <source>
        <dbReference type="Proteomes" id="UP000246073"/>
    </source>
</evidence>
<protein>
    <submittedName>
        <fullName evidence="1">Uncharacterized protein</fullName>
    </submittedName>
</protein>
<proteinExistence type="predicted"/>
<gene>
    <name evidence="1" type="ORF">OHAE_1253</name>
</gene>
<dbReference type="Proteomes" id="UP000246073">
    <property type="component" value="Unassembled WGS sequence"/>
</dbReference>
<reference evidence="2" key="1">
    <citation type="submission" date="2017-12" db="EMBL/GenBank/DDBJ databases">
        <authorList>
            <person name="Diaz M."/>
        </authorList>
    </citation>
    <scope>NUCLEOTIDE SEQUENCE [LARGE SCALE GENOMIC DNA]</scope>
    <source>
        <strain evidence="2">FI11154</strain>
    </source>
</reference>
<dbReference type="EMBL" id="OOFM01000005">
    <property type="protein sequence ID" value="SPL65386.1"/>
    <property type="molecule type" value="Genomic_DNA"/>
</dbReference>
<evidence type="ECO:0000313" key="1">
    <source>
        <dbReference type="EMBL" id="SPL65386.1"/>
    </source>
</evidence>
<sequence length="194" mass="22635">MTTKFRDQQSFNHLQMEAALCAWEWMLENNTHEIFNGMFDSHGYGAMRHCAMQAGDIANLVYKHMEVRGYEFVDAYDWEFVPGVLLRLDWEKLFMDNQYNEEPYQPDIHAIFCAMVSADLAAHTDPQRRSFQKKEDTAIWITKARAEAEKQWGYSDLVSDHPEKVTAAMERDEDPAEFIKWLGEKYNLTPAPGL</sequence>
<dbReference type="AlphaFoldDB" id="A0A2P9HMS1"/>
<accession>A0A2P9HMS1</accession>